<comment type="caution">
    <text evidence="8">The sequence shown here is derived from an EMBL/GenBank/DDBJ whole genome shotgun (WGS) entry which is preliminary data.</text>
</comment>
<gene>
    <name evidence="8" type="ORF">D777_02914</name>
</gene>
<dbReference type="RefSeq" id="WP_036133203.1">
    <property type="nucleotide sequence ID" value="NZ_ANIE01000008.1"/>
</dbReference>
<dbReference type="Pfam" id="PF07681">
    <property type="entry name" value="DoxX"/>
    <property type="match status" value="1"/>
</dbReference>
<evidence type="ECO:0000313" key="8">
    <source>
        <dbReference type="EMBL" id="KEF30366.1"/>
    </source>
</evidence>
<dbReference type="PATRIC" id="fig|1137280.3.peg.2730"/>
<dbReference type="STRING" id="1137280.D777_02914"/>
<proteinExistence type="inferred from homology"/>
<evidence type="ECO:0000256" key="1">
    <source>
        <dbReference type="ARBA" id="ARBA00004651"/>
    </source>
</evidence>
<dbReference type="GO" id="GO:0005886">
    <property type="term" value="C:plasma membrane"/>
    <property type="evidence" value="ECO:0007669"/>
    <property type="project" value="UniProtKB-SubCell"/>
</dbReference>
<evidence type="ECO:0000256" key="3">
    <source>
        <dbReference type="ARBA" id="ARBA00022475"/>
    </source>
</evidence>
<dbReference type="InterPro" id="IPR051907">
    <property type="entry name" value="DoxX-like_oxidoreductase"/>
</dbReference>
<reference evidence="8 9" key="1">
    <citation type="submission" date="2012-12" db="EMBL/GenBank/DDBJ databases">
        <title>Genome assembly of Marinobacter sp. AK21.</title>
        <authorList>
            <person name="Khatri I."/>
            <person name="Kumar R."/>
            <person name="Vaidya B."/>
            <person name="Subramanian S."/>
            <person name="Pinnaka A."/>
        </authorList>
    </citation>
    <scope>NUCLEOTIDE SEQUENCE [LARGE SCALE GENOMIC DNA]</scope>
    <source>
        <strain evidence="8 9">AK21</strain>
    </source>
</reference>
<evidence type="ECO:0000256" key="7">
    <source>
        <dbReference type="SAM" id="Phobius"/>
    </source>
</evidence>
<dbReference type="Proteomes" id="UP000035057">
    <property type="component" value="Unassembled WGS sequence"/>
</dbReference>
<organism evidence="8 9">
    <name type="scientific">Marinobacter nitratireducens</name>
    <dbReference type="NCBI Taxonomy" id="1137280"/>
    <lineage>
        <taxon>Bacteria</taxon>
        <taxon>Pseudomonadati</taxon>
        <taxon>Pseudomonadota</taxon>
        <taxon>Gammaproteobacteria</taxon>
        <taxon>Pseudomonadales</taxon>
        <taxon>Marinobacteraceae</taxon>
        <taxon>Marinobacter</taxon>
    </lineage>
</organism>
<evidence type="ECO:0000256" key="5">
    <source>
        <dbReference type="ARBA" id="ARBA00022989"/>
    </source>
</evidence>
<protein>
    <submittedName>
        <fullName evidence="8">DoxX family protein</fullName>
    </submittedName>
</protein>
<evidence type="ECO:0000313" key="9">
    <source>
        <dbReference type="Proteomes" id="UP000035057"/>
    </source>
</evidence>
<evidence type="ECO:0000256" key="6">
    <source>
        <dbReference type="ARBA" id="ARBA00023136"/>
    </source>
</evidence>
<feature type="transmembrane region" description="Helical" evidence="7">
    <location>
        <begin position="74"/>
        <end position="93"/>
    </location>
</feature>
<sequence length="128" mass="13659">MLENADLGKLIIRLTLGGLMLFHGIAKLLNGIGFIEGQLAGHGLPAFLAYGVFIGELIAPLMVILGYQTRIGALLIVFNMLVAIALVHTHQLLTLGGSGGWALELQGFFLFTAVAVIFLGPGRYKLKN</sequence>
<dbReference type="EMBL" id="ANIE01000008">
    <property type="protein sequence ID" value="KEF30366.1"/>
    <property type="molecule type" value="Genomic_DNA"/>
</dbReference>
<accession>A0A072MYN2</accession>
<name>A0A072MYN2_9GAMM</name>
<keyword evidence="6 7" id="KW-0472">Membrane</keyword>
<keyword evidence="5 7" id="KW-1133">Transmembrane helix</keyword>
<keyword evidence="9" id="KW-1185">Reference proteome</keyword>
<dbReference type="PANTHER" id="PTHR33452:SF1">
    <property type="entry name" value="INNER MEMBRANE PROTEIN YPHA-RELATED"/>
    <property type="match status" value="1"/>
</dbReference>
<feature type="transmembrane region" description="Helical" evidence="7">
    <location>
        <begin position="105"/>
        <end position="124"/>
    </location>
</feature>
<keyword evidence="4 7" id="KW-0812">Transmembrane</keyword>
<dbReference type="AlphaFoldDB" id="A0A072MYN2"/>
<dbReference type="PANTHER" id="PTHR33452">
    <property type="entry name" value="OXIDOREDUCTASE CATD-RELATED"/>
    <property type="match status" value="1"/>
</dbReference>
<comment type="similarity">
    <text evidence="2">Belongs to the DoxX family.</text>
</comment>
<evidence type="ECO:0000256" key="4">
    <source>
        <dbReference type="ARBA" id="ARBA00022692"/>
    </source>
</evidence>
<feature type="transmembrane region" description="Helical" evidence="7">
    <location>
        <begin position="12"/>
        <end position="35"/>
    </location>
</feature>
<feature type="transmembrane region" description="Helical" evidence="7">
    <location>
        <begin position="47"/>
        <end position="67"/>
    </location>
</feature>
<dbReference type="InterPro" id="IPR032808">
    <property type="entry name" value="DoxX"/>
</dbReference>
<comment type="subcellular location">
    <subcellularLocation>
        <location evidence="1">Cell membrane</location>
        <topology evidence="1">Multi-pass membrane protein</topology>
    </subcellularLocation>
</comment>
<evidence type="ECO:0000256" key="2">
    <source>
        <dbReference type="ARBA" id="ARBA00006679"/>
    </source>
</evidence>
<dbReference type="OrthoDB" id="280866at2"/>
<keyword evidence="3" id="KW-1003">Cell membrane</keyword>